<organism evidence="1 2">
    <name type="scientific">Candida metapsilosis</name>
    <dbReference type="NCBI Taxonomy" id="273372"/>
    <lineage>
        <taxon>Eukaryota</taxon>
        <taxon>Fungi</taxon>
        <taxon>Dikarya</taxon>
        <taxon>Ascomycota</taxon>
        <taxon>Saccharomycotina</taxon>
        <taxon>Pichiomycetes</taxon>
        <taxon>Debaryomycetaceae</taxon>
        <taxon>Candida/Lodderomyces clade</taxon>
        <taxon>Candida</taxon>
    </lineage>
</organism>
<dbReference type="AlphaFoldDB" id="A0A8H7ZDS4"/>
<gene>
    <name evidence="1" type="ORF">I9W82_004435</name>
</gene>
<evidence type="ECO:0000313" key="2">
    <source>
        <dbReference type="Proteomes" id="UP000669133"/>
    </source>
</evidence>
<proteinExistence type="predicted"/>
<sequence length="108" mass="12838">MDSIAICDINIHREIAVSSFRSRDELTEFMRKYRTWLYDTDGTERAKSFIRYRCAMRKCTATIKFIRNSRSGVWKLDTSENKDHRCDLKNNLPGYYIPLRFDDAADEI</sequence>
<reference evidence="1 2" key="1">
    <citation type="submission" date="2020-12" db="EMBL/GenBank/DDBJ databases">
        <title>Effect of drift, selection, and recombination on the evolution of hybrid genomes in Candida yeast pathogens.</title>
        <authorList>
            <person name="Mixao V."/>
            <person name="Ksiezopolska E."/>
            <person name="Saus E."/>
            <person name="Boekhout T."/>
            <person name="Gacser A."/>
            <person name="Gabaldon T."/>
        </authorList>
    </citation>
    <scope>NUCLEOTIDE SEQUENCE [LARGE SCALE GENOMIC DNA]</scope>
    <source>
        <strain evidence="1 2">BP57</strain>
    </source>
</reference>
<dbReference type="RefSeq" id="XP_067547222.1">
    <property type="nucleotide sequence ID" value="XM_067693507.1"/>
</dbReference>
<protein>
    <submittedName>
        <fullName evidence="1">Uncharacterized protein</fullName>
    </submittedName>
</protein>
<accession>A0A8H7ZDS4</accession>
<keyword evidence="2" id="KW-1185">Reference proteome</keyword>
<evidence type="ECO:0000313" key="1">
    <source>
        <dbReference type="EMBL" id="KAG5418106.1"/>
    </source>
</evidence>
<dbReference type="Proteomes" id="UP000669133">
    <property type="component" value="Unassembled WGS sequence"/>
</dbReference>
<dbReference type="GeneID" id="93653064"/>
<dbReference type="EMBL" id="JAEOAQ010000006">
    <property type="protein sequence ID" value="KAG5418106.1"/>
    <property type="molecule type" value="Genomic_DNA"/>
</dbReference>
<name>A0A8H7ZDS4_9ASCO</name>
<comment type="caution">
    <text evidence="1">The sequence shown here is derived from an EMBL/GenBank/DDBJ whole genome shotgun (WGS) entry which is preliminary data.</text>
</comment>